<evidence type="ECO:0000313" key="2">
    <source>
        <dbReference type="Proteomes" id="UP001597304"/>
    </source>
</evidence>
<proteinExistence type="predicted"/>
<protein>
    <submittedName>
        <fullName evidence="1">Uncharacterized protein</fullName>
    </submittedName>
</protein>
<dbReference type="RefSeq" id="WP_147913000.1">
    <property type="nucleotide sequence ID" value="NZ_JBHUEJ010000003.1"/>
</dbReference>
<dbReference type="EMBL" id="JBHUEJ010000003">
    <property type="protein sequence ID" value="MFD1709240.1"/>
    <property type="molecule type" value="Genomic_DNA"/>
</dbReference>
<sequence>MSLDSDRAAEIFKKYFARNQTISSVGILTLHVGSPEASKEVVEIVKELNDHLRQEISPALDVNRYFSSTLFIGCISDFELFLLDMLRLMISSYPRKISSFKLDLHEVLGKTQEEIITNAAERHLNALSYAAPRDYLKQFSDIMGLEKSDIKKFWPNYIEAKARRDLGVHNNWMVNSVYLRKAAEIGVTPIGVLGDYVAPSHADVSKLVQELIDFASALYEAIDKIHFRQGDAEG</sequence>
<organism evidence="1 2">
    <name type="scientific">Ottowia flava</name>
    <dbReference type="NCBI Taxonomy" id="2675430"/>
    <lineage>
        <taxon>Bacteria</taxon>
        <taxon>Pseudomonadati</taxon>
        <taxon>Pseudomonadota</taxon>
        <taxon>Betaproteobacteria</taxon>
        <taxon>Burkholderiales</taxon>
        <taxon>Comamonadaceae</taxon>
        <taxon>Ottowia</taxon>
    </lineage>
</organism>
<accession>A0ABW4KSL4</accession>
<keyword evidence="2" id="KW-1185">Reference proteome</keyword>
<comment type="caution">
    <text evidence="1">The sequence shown here is derived from an EMBL/GenBank/DDBJ whole genome shotgun (WGS) entry which is preliminary data.</text>
</comment>
<name>A0ABW4KSL4_9BURK</name>
<dbReference type="Proteomes" id="UP001597304">
    <property type="component" value="Unassembled WGS sequence"/>
</dbReference>
<reference evidence="2" key="1">
    <citation type="journal article" date="2019" name="Int. J. Syst. Evol. Microbiol.">
        <title>The Global Catalogue of Microorganisms (GCM) 10K type strain sequencing project: providing services to taxonomists for standard genome sequencing and annotation.</title>
        <authorList>
            <consortium name="The Broad Institute Genomics Platform"/>
            <consortium name="The Broad Institute Genome Sequencing Center for Infectious Disease"/>
            <person name="Wu L."/>
            <person name="Ma J."/>
        </authorList>
    </citation>
    <scope>NUCLEOTIDE SEQUENCE [LARGE SCALE GENOMIC DNA]</scope>
    <source>
        <strain evidence="2">LMG 29247</strain>
    </source>
</reference>
<gene>
    <name evidence="1" type="ORF">ACFSF0_01335</name>
</gene>
<evidence type="ECO:0000313" key="1">
    <source>
        <dbReference type="EMBL" id="MFD1709240.1"/>
    </source>
</evidence>